<comment type="function">
    <text evidence="10 12">Specifically methylates the N3 position of the uracil ring of uridine 1498 (m3U1498) in 16S rRNA. Acts on the fully assembled 30S ribosomal subunit.</text>
</comment>
<dbReference type="Pfam" id="PF20260">
    <property type="entry name" value="PUA_4"/>
    <property type="match status" value="1"/>
</dbReference>
<dbReference type="AlphaFoldDB" id="A0A552G1I2"/>
<dbReference type="GO" id="GO:0070475">
    <property type="term" value="P:rRNA base methylation"/>
    <property type="evidence" value="ECO:0007669"/>
    <property type="project" value="TreeGrafter"/>
</dbReference>
<evidence type="ECO:0000256" key="7">
    <source>
        <dbReference type="ARBA" id="ARBA00022603"/>
    </source>
</evidence>
<evidence type="ECO:0000256" key="3">
    <source>
        <dbReference type="ARBA" id="ARBA00012328"/>
    </source>
</evidence>
<evidence type="ECO:0000256" key="11">
    <source>
        <dbReference type="ARBA" id="ARBA00047944"/>
    </source>
</evidence>
<keyword evidence="9 12" id="KW-0949">S-adenosyl-L-methionine</keyword>
<dbReference type="EC" id="2.1.1.193" evidence="3 12"/>
<evidence type="ECO:0000256" key="12">
    <source>
        <dbReference type="PIRNR" id="PIRNR015601"/>
    </source>
</evidence>
<dbReference type="PANTHER" id="PTHR30027:SF3">
    <property type="entry name" value="16S RRNA (URACIL(1498)-N(3))-METHYLTRANSFERASE"/>
    <property type="match status" value="1"/>
</dbReference>
<dbReference type="SUPFAM" id="SSF88697">
    <property type="entry name" value="PUA domain-like"/>
    <property type="match status" value="1"/>
</dbReference>
<gene>
    <name evidence="15" type="ORF">EWV91_02875</name>
</gene>
<feature type="domain" description="Ribosomal RNA small subunit methyltransferase E PUA-like" evidence="14">
    <location>
        <begin position="19"/>
        <end position="55"/>
    </location>
</feature>
<evidence type="ECO:0000256" key="1">
    <source>
        <dbReference type="ARBA" id="ARBA00004496"/>
    </source>
</evidence>
<comment type="catalytic activity">
    <reaction evidence="11 12">
        <text>uridine(1498) in 16S rRNA + S-adenosyl-L-methionine = N(3)-methyluridine(1498) in 16S rRNA + S-adenosyl-L-homocysteine + H(+)</text>
        <dbReference type="Rhea" id="RHEA:42920"/>
        <dbReference type="Rhea" id="RHEA-COMP:10283"/>
        <dbReference type="Rhea" id="RHEA-COMP:10284"/>
        <dbReference type="ChEBI" id="CHEBI:15378"/>
        <dbReference type="ChEBI" id="CHEBI:57856"/>
        <dbReference type="ChEBI" id="CHEBI:59789"/>
        <dbReference type="ChEBI" id="CHEBI:65315"/>
        <dbReference type="ChEBI" id="CHEBI:74502"/>
        <dbReference type="EC" id="2.1.1.193"/>
    </reaction>
</comment>
<dbReference type="InterPro" id="IPR006700">
    <property type="entry name" value="RsmE"/>
</dbReference>
<dbReference type="PIRSF" id="PIRSF015601">
    <property type="entry name" value="MTase_slr0722"/>
    <property type="match status" value="1"/>
</dbReference>
<evidence type="ECO:0000259" key="13">
    <source>
        <dbReference type="Pfam" id="PF04452"/>
    </source>
</evidence>
<dbReference type="NCBIfam" id="TIGR00046">
    <property type="entry name" value="RsmE family RNA methyltransferase"/>
    <property type="match status" value="1"/>
</dbReference>
<evidence type="ECO:0000256" key="10">
    <source>
        <dbReference type="ARBA" id="ARBA00025699"/>
    </source>
</evidence>
<dbReference type="InterPro" id="IPR046887">
    <property type="entry name" value="RsmE_PUA-like"/>
</dbReference>
<dbReference type="InterPro" id="IPR029028">
    <property type="entry name" value="Alpha/beta_knot_MTases"/>
</dbReference>
<dbReference type="NCBIfam" id="NF008697">
    <property type="entry name" value="PRK11713.4-1"/>
    <property type="match status" value="1"/>
</dbReference>
<evidence type="ECO:0000256" key="5">
    <source>
        <dbReference type="ARBA" id="ARBA00022490"/>
    </source>
</evidence>
<evidence type="ECO:0000256" key="6">
    <source>
        <dbReference type="ARBA" id="ARBA00022552"/>
    </source>
</evidence>
<evidence type="ECO:0000256" key="4">
    <source>
        <dbReference type="ARBA" id="ARBA00013673"/>
    </source>
</evidence>
<dbReference type="SUPFAM" id="SSF75217">
    <property type="entry name" value="alpha/beta knot"/>
    <property type="match status" value="1"/>
</dbReference>
<dbReference type="Pfam" id="PF04452">
    <property type="entry name" value="Methyltrans_RNA"/>
    <property type="match status" value="1"/>
</dbReference>
<accession>A0A552G1I2</accession>
<keyword evidence="8 12" id="KW-0808">Transferase</keyword>
<comment type="similarity">
    <text evidence="2 12">Belongs to the RNA methyltransferase RsmE family.</text>
</comment>
<dbReference type="InterPro" id="IPR015947">
    <property type="entry name" value="PUA-like_sf"/>
</dbReference>
<evidence type="ECO:0000313" key="16">
    <source>
        <dbReference type="Proteomes" id="UP000320293"/>
    </source>
</evidence>
<name>A0A552G1I2_MICAE</name>
<dbReference type="GO" id="GO:0070042">
    <property type="term" value="F:rRNA (uridine-N3-)-methyltransferase activity"/>
    <property type="evidence" value="ECO:0007669"/>
    <property type="project" value="TreeGrafter"/>
</dbReference>
<dbReference type="InterPro" id="IPR046886">
    <property type="entry name" value="RsmE_MTase_dom"/>
</dbReference>
<proteinExistence type="inferred from homology"/>
<dbReference type="EMBL" id="SFBF01000054">
    <property type="protein sequence ID" value="TRU52821.1"/>
    <property type="molecule type" value="Genomic_DNA"/>
</dbReference>
<keyword evidence="5 12" id="KW-0963">Cytoplasm</keyword>
<evidence type="ECO:0000256" key="9">
    <source>
        <dbReference type="ARBA" id="ARBA00022691"/>
    </source>
</evidence>
<dbReference type="InterPro" id="IPR029026">
    <property type="entry name" value="tRNA_m1G_MTases_N"/>
</dbReference>
<keyword evidence="7 12" id="KW-0489">Methyltransferase</keyword>
<comment type="subcellular location">
    <subcellularLocation>
        <location evidence="1 12">Cytoplasm</location>
    </subcellularLocation>
</comment>
<dbReference type="Gene3D" id="3.40.1280.10">
    <property type="match status" value="1"/>
</dbReference>
<reference evidence="15 16" key="1">
    <citation type="submission" date="2019-01" db="EMBL/GenBank/DDBJ databases">
        <title>Coherence of Microcystis species and biogeography revealed through population genomics.</title>
        <authorList>
            <person name="Perez-Carrascal O.M."/>
            <person name="Terrat Y."/>
            <person name="Giani A."/>
            <person name="Fortin N."/>
            <person name="Tromas N."/>
            <person name="Shapiro B.J."/>
        </authorList>
    </citation>
    <scope>NUCLEOTIDE SEQUENCE [LARGE SCALE GENOMIC DNA]</scope>
    <source>
        <strain evidence="15">Ma_QC_Ca_00000000_S207</strain>
    </source>
</reference>
<dbReference type="PANTHER" id="PTHR30027">
    <property type="entry name" value="RIBOSOMAL RNA SMALL SUBUNIT METHYLTRANSFERASE E"/>
    <property type="match status" value="1"/>
</dbReference>
<dbReference type="GO" id="GO:0005737">
    <property type="term" value="C:cytoplasm"/>
    <property type="evidence" value="ECO:0007669"/>
    <property type="project" value="UniProtKB-SubCell"/>
</dbReference>
<evidence type="ECO:0000313" key="15">
    <source>
        <dbReference type="EMBL" id="TRU52821.1"/>
    </source>
</evidence>
<sequence>MYYRLLLDFNTLENGLIALTSEQSHYLKKVVRLKSHDHFIALNGQGQAWLAEIIDNSAYLLEAINETTELPVQVNLMVAIPKNGFDDIVRAATELGVYRIIPLLTERVLVNPSPQKIDRWRKIAREAVEQSERQIIPIIEEPQPFLAILNRGANPGTTCYIGVTRRTVDPLLSQLQTSTEITIAIGPEGGWTEAEIEQAIAADFLPVSLGKRILRTITAPLVALAIINAYLGSAE</sequence>
<evidence type="ECO:0000259" key="14">
    <source>
        <dbReference type="Pfam" id="PF20260"/>
    </source>
</evidence>
<evidence type="ECO:0000256" key="2">
    <source>
        <dbReference type="ARBA" id="ARBA00005528"/>
    </source>
</evidence>
<organism evidence="15 16">
    <name type="scientific">Microcystis aeruginosa Ma_QC_Ca_00000000_S207</name>
    <dbReference type="NCBI Taxonomy" id="2486251"/>
    <lineage>
        <taxon>Bacteria</taxon>
        <taxon>Bacillati</taxon>
        <taxon>Cyanobacteriota</taxon>
        <taxon>Cyanophyceae</taxon>
        <taxon>Oscillatoriophycideae</taxon>
        <taxon>Chroococcales</taxon>
        <taxon>Microcystaceae</taxon>
        <taxon>Microcystis</taxon>
    </lineage>
</organism>
<dbReference type="Proteomes" id="UP000320293">
    <property type="component" value="Unassembled WGS sequence"/>
</dbReference>
<evidence type="ECO:0000256" key="8">
    <source>
        <dbReference type="ARBA" id="ARBA00022679"/>
    </source>
</evidence>
<comment type="caution">
    <text evidence="15">The sequence shown here is derived from an EMBL/GenBank/DDBJ whole genome shotgun (WGS) entry which is preliminary data.</text>
</comment>
<keyword evidence="6 12" id="KW-0698">rRNA processing</keyword>
<feature type="domain" description="Ribosomal RNA small subunit methyltransferase E methyltransferase" evidence="13">
    <location>
        <begin position="69"/>
        <end position="227"/>
    </location>
</feature>
<protein>
    <recommendedName>
        <fullName evidence="4 12">Ribosomal RNA small subunit methyltransferase E</fullName>
        <ecNumber evidence="3 12">2.1.1.193</ecNumber>
    </recommendedName>
</protein>
<dbReference type="CDD" id="cd18084">
    <property type="entry name" value="RsmE-like"/>
    <property type="match status" value="1"/>
</dbReference>